<keyword evidence="10" id="KW-1185">Reference proteome</keyword>
<evidence type="ECO:0000256" key="1">
    <source>
        <dbReference type="ARBA" id="ARBA00010617"/>
    </source>
</evidence>
<keyword evidence="6 8" id="KW-0503">Monooxygenase</keyword>
<evidence type="ECO:0000256" key="8">
    <source>
        <dbReference type="RuleBase" id="RU000461"/>
    </source>
</evidence>
<dbReference type="PRINTS" id="PR00385">
    <property type="entry name" value="P450"/>
</dbReference>
<evidence type="ECO:0000256" key="6">
    <source>
        <dbReference type="ARBA" id="ARBA00023033"/>
    </source>
</evidence>
<comment type="caution">
    <text evidence="9">The sequence shown here is derived from an EMBL/GenBank/DDBJ whole genome shotgun (WGS) entry which is preliminary data.</text>
</comment>
<dbReference type="AlphaFoldDB" id="A0A8H7ES51"/>
<comment type="cofactor">
    <cofactor evidence="7">
        <name>heme</name>
        <dbReference type="ChEBI" id="CHEBI:30413"/>
    </cofactor>
</comment>
<dbReference type="PROSITE" id="PS00086">
    <property type="entry name" value="CYTOCHROME_P450"/>
    <property type="match status" value="1"/>
</dbReference>
<organism evidence="9 10">
    <name type="scientific">Apophysomyces ossiformis</name>
    <dbReference type="NCBI Taxonomy" id="679940"/>
    <lineage>
        <taxon>Eukaryota</taxon>
        <taxon>Fungi</taxon>
        <taxon>Fungi incertae sedis</taxon>
        <taxon>Mucoromycota</taxon>
        <taxon>Mucoromycotina</taxon>
        <taxon>Mucoromycetes</taxon>
        <taxon>Mucorales</taxon>
        <taxon>Mucorineae</taxon>
        <taxon>Mucoraceae</taxon>
        <taxon>Apophysomyces</taxon>
    </lineage>
</organism>
<dbReference type="GO" id="GO:0004497">
    <property type="term" value="F:monooxygenase activity"/>
    <property type="evidence" value="ECO:0007669"/>
    <property type="project" value="UniProtKB-KW"/>
</dbReference>
<dbReference type="OrthoDB" id="1470350at2759"/>
<dbReference type="Proteomes" id="UP000605846">
    <property type="component" value="Unassembled WGS sequence"/>
</dbReference>
<dbReference type="GO" id="GO:0005506">
    <property type="term" value="F:iron ion binding"/>
    <property type="evidence" value="ECO:0007669"/>
    <property type="project" value="InterPro"/>
</dbReference>
<dbReference type="InterPro" id="IPR002401">
    <property type="entry name" value="Cyt_P450_E_grp-I"/>
</dbReference>
<evidence type="ECO:0000313" key="10">
    <source>
        <dbReference type="Proteomes" id="UP000605846"/>
    </source>
</evidence>
<evidence type="ECO:0000256" key="2">
    <source>
        <dbReference type="ARBA" id="ARBA00022617"/>
    </source>
</evidence>
<dbReference type="PANTHER" id="PTHR24291">
    <property type="entry name" value="CYTOCHROME P450 FAMILY 4"/>
    <property type="match status" value="1"/>
</dbReference>
<proteinExistence type="inferred from homology"/>
<keyword evidence="3 7" id="KW-0479">Metal-binding</keyword>
<evidence type="ECO:0000256" key="4">
    <source>
        <dbReference type="ARBA" id="ARBA00023002"/>
    </source>
</evidence>
<dbReference type="EMBL" id="JABAYA010000031">
    <property type="protein sequence ID" value="KAF7728817.1"/>
    <property type="molecule type" value="Genomic_DNA"/>
</dbReference>
<dbReference type="SUPFAM" id="SSF48264">
    <property type="entry name" value="Cytochrome P450"/>
    <property type="match status" value="1"/>
</dbReference>
<feature type="binding site" description="axial binding residue" evidence="7">
    <location>
        <position position="441"/>
    </location>
    <ligand>
        <name>heme</name>
        <dbReference type="ChEBI" id="CHEBI:30413"/>
    </ligand>
    <ligandPart>
        <name>Fe</name>
        <dbReference type="ChEBI" id="CHEBI:18248"/>
    </ligandPart>
</feature>
<accession>A0A8H7ES51</accession>
<dbReference type="PRINTS" id="PR00463">
    <property type="entry name" value="EP450I"/>
</dbReference>
<dbReference type="InterPro" id="IPR050196">
    <property type="entry name" value="Cytochrome_P450_Monoox"/>
</dbReference>
<dbReference type="PANTHER" id="PTHR24291:SF50">
    <property type="entry name" value="BIFUNCTIONAL ALBAFLAVENONE MONOOXYGENASE_TERPENE SYNTHASE"/>
    <property type="match status" value="1"/>
</dbReference>
<sequence>MEQIKQNLLAVDQQLIELYAKYAHTMSKPKIISIGVSVALAMLYWSYRRATAPPKHLRHLPYVGPFDLIKSIIRGDSAYEQRRRVIAPLLDKANGFYTMNMPVGWTIFSTNPEANKLILTNMGTRFQRKDLYQKTKQVYGDPSSLVAKFIGGDHIGTLDGPDWRRHRKIATPAFSKTLPIQTFGQATLKLIDAINKAGESPVNINDLMERITLDIIGLAGFGRMKAHDAMNELSGMIDQLVDERRKECQSGKSNEQNSREKDLLTLMLEAEMEGEEKMSNQELRDNVSGFLSAGHDTTSNALSYAIYRLGMYKDIQKRTREEVLEILGDDPVDVIPTAEQIKEMKYMLHVIKEASIVLRLDGPLVHSLGRITTQDSIIAGQLIPANTFIFVDVLATHRDPNIWENAQQFDPDRYNVKTETLRNSSANGLVWLPFGYGPHQCLGQNFSLFEQRVILSMLLRKYEWELVNTAGNEKEMDSYGFIIIIPKEIQIRFKPRY</sequence>
<dbReference type="InterPro" id="IPR017972">
    <property type="entry name" value="Cyt_P450_CS"/>
</dbReference>
<reference evidence="9" key="1">
    <citation type="submission" date="2020-01" db="EMBL/GenBank/DDBJ databases">
        <title>Genome Sequencing of Three Apophysomyces-Like Fungal Strains Confirms a Novel Fungal Genus in the Mucoromycota with divergent Burkholderia-like Endosymbiotic Bacteria.</title>
        <authorList>
            <person name="Stajich J.E."/>
            <person name="Macias A.M."/>
            <person name="Carter-House D."/>
            <person name="Lovett B."/>
            <person name="Kasson L.R."/>
            <person name="Berry K."/>
            <person name="Grigoriev I."/>
            <person name="Chang Y."/>
            <person name="Spatafora J."/>
            <person name="Kasson M.T."/>
        </authorList>
    </citation>
    <scope>NUCLEOTIDE SEQUENCE</scope>
    <source>
        <strain evidence="9">NRRL A-21654</strain>
    </source>
</reference>
<keyword evidence="5 7" id="KW-0408">Iron</keyword>
<dbReference type="Pfam" id="PF00067">
    <property type="entry name" value="p450"/>
    <property type="match status" value="2"/>
</dbReference>
<keyword evidence="2 7" id="KW-0349">Heme</keyword>
<evidence type="ECO:0000256" key="3">
    <source>
        <dbReference type="ARBA" id="ARBA00022723"/>
    </source>
</evidence>
<name>A0A8H7ES51_9FUNG</name>
<evidence type="ECO:0000256" key="5">
    <source>
        <dbReference type="ARBA" id="ARBA00023004"/>
    </source>
</evidence>
<dbReference type="GO" id="GO:0016705">
    <property type="term" value="F:oxidoreductase activity, acting on paired donors, with incorporation or reduction of molecular oxygen"/>
    <property type="evidence" value="ECO:0007669"/>
    <property type="project" value="InterPro"/>
</dbReference>
<keyword evidence="4 8" id="KW-0560">Oxidoreductase</keyword>
<dbReference type="Gene3D" id="1.10.630.10">
    <property type="entry name" value="Cytochrome P450"/>
    <property type="match status" value="2"/>
</dbReference>
<dbReference type="GO" id="GO:0020037">
    <property type="term" value="F:heme binding"/>
    <property type="evidence" value="ECO:0007669"/>
    <property type="project" value="InterPro"/>
</dbReference>
<evidence type="ECO:0000313" key="9">
    <source>
        <dbReference type="EMBL" id="KAF7728817.1"/>
    </source>
</evidence>
<comment type="similarity">
    <text evidence="1 8">Belongs to the cytochrome P450 family.</text>
</comment>
<dbReference type="InterPro" id="IPR036396">
    <property type="entry name" value="Cyt_P450_sf"/>
</dbReference>
<evidence type="ECO:0000256" key="7">
    <source>
        <dbReference type="PIRSR" id="PIRSR602401-1"/>
    </source>
</evidence>
<gene>
    <name evidence="9" type="primary">DIT2_9</name>
    <name evidence="9" type="ORF">EC973_005443</name>
</gene>
<protein>
    <submittedName>
        <fullName evidence="9">Cytochrome P450-dit2</fullName>
    </submittedName>
</protein>
<dbReference type="InterPro" id="IPR001128">
    <property type="entry name" value="Cyt_P450"/>
</dbReference>